<reference evidence="1 2" key="1">
    <citation type="submission" date="2021-06" db="EMBL/GenBank/DDBJ databases">
        <title>Caerostris darwini draft genome.</title>
        <authorList>
            <person name="Kono N."/>
            <person name="Arakawa K."/>
        </authorList>
    </citation>
    <scope>NUCLEOTIDE SEQUENCE [LARGE SCALE GENOMIC DNA]</scope>
</reference>
<name>A0AAV4X548_9ARAC</name>
<protein>
    <submittedName>
        <fullName evidence="1">Uncharacterized protein</fullName>
    </submittedName>
</protein>
<evidence type="ECO:0000313" key="2">
    <source>
        <dbReference type="Proteomes" id="UP001054837"/>
    </source>
</evidence>
<gene>
    <name evidence="1" type="ORF">CDAR_417131</name>
</gene>
<dbReference type="Proteomes" id="UP001054837">
    <property type="component" value="Unassembled WGS sequence"/>
</dbReference>
<sequence length="110" mass="12609">MSFPFLYARRKAAVMGQNEKPSLSFVKKRNQIHSLSPFSVKRIPIQSALLSPNRMRAACKTMGNQRFRPFQNISDHLKGIRAHFVHEQGIYVWPELFFGSSIIRASAFAN</sequence>
<dbReference type="EMBL" id="BPLQ01015712">
    <property type="protein sequence ID" value="GIY90340.1"/>
    <property type="molecule type" value="Genomic_DNA"/>
</dbReference>
<comment type="caution">
    <text evidence="1">The sequence shown here is derived from an EMBL/GenBank/DDBJ whole genome shotgun (WGS) entry which is preliminary data.</text>
</comment>
<organism evidence="1 2">
    <name type="scientific">Caerostris darwini</name>
    <dbReference type="NCBI Taxonomy" id="1538125"/>
    <lineage>
        <taxon>Eukaryota</taxon>
        <taxon>Metazoa</taxon>
        <taxon>Ecdysozoa</taxon>
        <taxon>Arthropoda</taxon>
        <taxon>Chelicerata</taxon>
        <taxon>Arachnida</taxon>
        <taxon>Araneae</taxon>
        <taxon>Araneomorphae</taxon>
        <taxon>Entelegynae</taxon>
        <taxon>Araneoidea</taxon>
        <taxon>Araneidae</taxon>
        <taxon>Caerostris</taxon>
    </lineage>
</organism>
<keyword evidence="2" id="KW-1185">Reference proteome</keyword>
<proteinExistence type="predicted"/>
<accession>A0AAV4X548</accession>
<dbReference type="AlphaFoldDB" id="A0AAV4X548"/>
<evidence type="ECO:0000313" key="1">
    <source>
        <dbReference type="EMBL" id="GIY90340.1"/>
    </source>
</evidence>